<name>A0AAN6UDW3_9PEZI</name>
<comment type="caution">
    <text evidence="2">The sequence shown here is derived from an EMBL/GenBank/DDBJ whole genome shotgun (WGS) entry which is preliminary data.</text>
</comment>
<evidence type="ECO:0000313" key="2">
    <source>
        <dbReference type="EMBL" id="KAK4130969.1"/>
    </source>
</evidence>
<reference evidence="2" key="1">
    <citation type="journal article" date="2023" name="Mol. Phylogenet. Evol.">
        <title>Genome-scale phylogeny and comparative genomics of the fungal order Sordariales.</title>
        <authorList>
            <person name="Hensen N."/>
            <person name="Bonometti L."/>
            <person name="Westerberg I."/>
            <person name="Brannstrom I.O."/>
            <person name="Guillou S."/>
            <person name="Cros-Aarteil S."/>
            <person name="Calhoun S."/>
            <person name="Haridas S."/>
            <person name="Kuo A."/>
            <person name="Mondo S."/>
            <person name="Pangilinan J."/>
            <person name="Riley R."/>
            <person name="LaButti K."/>
            <person name="Andreopoulos B."/>
            <person name="Lipzen A."/>
            <person name="Chen C."/>
            <person name="Yan M."/>
            <person name="Daum C."/>
            <person name="Ng V."/>
            <person name="Clum A."/>
            <person name="Steindorff A."/>
            <person name="Ohm R.A."/>
            <person name="Martin F."/>
            <person name="Silar P."/>
            <person name="Natvig D.O."/>
            <person name="Lalanne C."/>
            <person name="Gautier V."/>
            <person name="Ament-Velasquez S.L."/>
            <person name="Kruys A."/>
            <person name="Hutchinson M.I."/>
            <person name="Powell A.J."/>
            <person name="Barry K."/>
            <person name="Miller A.N."/>
            <person name="Grigoriev I.V."/>
            <person name="Debuchy R."/>
            <person name="Gladieux P."/>
            <person name="Hiltunen Thoren M."/>
            <person name="Johannesson H."/>
        </authorList>
    </citation>
    <scope>NUCLEOTIDE SEQUENCE</scope>
    <source>
        <strain evidence="2">CBS 123565</strain>
    </source>
</reference>
<feature type="region of interest" description="Disordered" evidence="1">
    <location>
        <begin position="97"/>
        <end position="117"/>
    </location>
</feature>
<dbReference type="AlphaFoldDB" id="A0AAN6UDW3"/>
<reference evidence="2" key="2">
    <citation type="submission" date="2023-05" db="EMBL/GenBank/DDBJ databases">
        <authorList>
            <consortium name="Lawrence Berkeley National Laboratory"/>
            <person name="Steindorff A."/>
            <person name="Hensen N."/>
            <person name="Bonometti L."/>
            <person name="Westerberg I."/>
            <person name="Brannstrom I.O."/>
            <person name="Guillou S."/>
            <person name="Cros-Aarteil S."/>
            <person name="Calhoun S."/>
            <person name="Haridas S."/>
            <person name="Kuo A."/>
            <person name="Mondo S."/>
            <person name="Pangilinan J."/>
            <person name="Riley R."/>
            <person name="Labutti K."/>
            <person name="Andreopoulos B."/>
            <person name="Lipzen A."/>
            <person name="Chen C."/>
            <person name="Yanf M."/>
            <person name="Daum C."/>
            <person name="Ng V."/>
            <person name="Clum A."/>
            <person name="Ohm R."/>
            <person name="Martin F."/>
            <person name="Silar P."/>
            <person name="Natvig D."/>
            <person name="Lalanne C."/>
            <person name="Gautier V."/>
            <person name="Ament-Velasquez S.L."/>
            <person name="Kruys A."/>
            <person name="Hutchinson M.I."/>
            <person name="Powell A.J."/>
            <person name="Barry K."/>
            <person name="Miller A.N."/>
            <person name="Grigoriev I.V."/>
            <person name="Debuchy R."/>
            <person name="Gladieux P."/>
            <person name="Thoren M.H."/>
            <person name="Johannesson H."/>
        </authorList>
    </citation>
    <scope>NUCLEOTIDE SEQUENCE</scope>
    <source>
        <strain evidence="2">CBS 123565</strain>
    </source>
</reference>
<gene>
    <name evidence="2" type="ORF">BT67DRAFT_436632</name>
</gene>
<accession>A0AAN6UDW3</accession>
<dbReference type="Proteomes" id="UP001304895">
    <property type="component" value="Unassembled WGS sequence"/>
</dbReference>
<dbReference type="EMBL" id="MU853429">
    <property type="protein sequence ID" value="KAK4130969.1"/>
    <property type="molecule type" value="Genomic_DNA"/>
</dbReference>
<protein>
    <submittedName>
        <fullName evidence="2">Uncharacterized protein</fullName>
    </submittedName>
</protein>
<evidence type="ECO:0000256" key="1">
    <source>
        <dbReference type="SAM" id="MobiDB-lite"/>
    </source>
</evidence>
<evidence type="ECO:0000313" key="3">
    <source>
        <dbReference type="Proteomes" id="UP001304895"/>
    </source>
</evidence>
<keyword evidence="3" id="KW-1185">Reference proteome</keyword>
<proteinExistence type="predicted"/>
<sequence length="159" mass="18241">MALVKVKVKKCNPLSKESEQQIFGSKSSIRVRRAKMAGQSVLELEQKMQMTSGVFLLCGMARQGYSESLEQRISLHGLRTGNPLAFYVTTYKCRSNSNRRREDMTQSHGFHGGPPSQVVPTLHHYQEKLLYLHRRYVKWAYPKVIPRGQMLISTIFPIT</sequence>
<organism evidence="2 3">
    <name type="scientific">Trichocladium antarcticum</name>
    <dbReference type="NCBI Taxonomy" id="1450529"/>
    <lineage>
        <taxon>Eukaryota</taxon>
        <taxon>Fungi</taxon>
        <taxon>Dikarya</taxon>
        <taxon>Ascomycota</taxon>
        <taxon>Pezizomycotina</taxon>
        <taxon>Sordariomycetes</taxon>
        <taxon>Sordariomycetidae</taxon>
        <taxon>Sordariales</taxon>
        <taxon>Chaetomiaceae</taxon>
        <taxon>Trichocladium</taxon>
    </lineage>
</organism>